<keyword evidence="2" id="KW-0472">Membrane</keyword>
<organism evidence="3 4">
    <name type="scientific">Clostridium estertheticum</name>
    <dbReference type="NCBI Taxonomy" id="238834"/>
    <lineage>
        <taxon>Bacteria</taxon>
        <taxon>Bacillati</taxon>
        <taxon>Bacillota</taxon>
        <taxon>Clostridia</taxon>
        <taxon>Eubacteriales</taxon>
        <taxon>Clostridiaceae</taxon>
        <taxon>Clostridium</taxon>
    </lineage>
</organism>
<evidence type="ECO:0000313" key="4">
    <source>
        <dbReference type="Proteomes" id="UP000531659"/>
    </source>
</evidence>
<protein>
    <submittedName>
        <fullName evidence="3">Uncharacterized protein</fullName>
    </submittedName>
</protein>
<proteinExistence type="predicted"/>
<feature type="coiled-coil region" evidence="1">
    <location>
        <begin position="121"/>
        <end position="148"/>
    </location>
</feature>
<dbReference type="Proteomes" id="UP000531659">
    <property type="component" value="Unassembled WGS sequence"/>
</dbReference>
<evidence type="ECO:0000256" key="1">
    <source>
        <dbReference type="SAM" id="Coils"/>
    </source>
</evidence>
<dbReference type="EMBL" id="JABEYB010000022">
    <property type="protein sequence ID" value="NNU78356.1"/>
    <property type="molecule type" value="Genomic_DNA"/>
</dbReference>
<keyword evidence="2" id="KW-0812">Transmembrane</keyword>
<evidence type="ECO:0000256" key="2">
    <source>
        <dbReference type="SAM" id="Phobius"/>
    </source>
</evidence>
<gene>
    <name evidence="3" type="ORF">HLQ16_20805</name>
</gene>
<dbReference type="AlphaFoldDB" id="A0A7Y3SZN7"/>
<sequence length="222" mass="26116">MEQDSKGLMDKFSKVNILLNSNIEDVIESTTEIQEICEELKSNVVESSDKIIYTMNDRFLKSKDDIDKSTKDNQERIENIKKLFSEMHTESIHKIDVDSENHRQIINLSFSKIAFLINEGKIEVEENLSKLNINNEIINRKIQAFKEEINQKISGTDKYIKDMHDISNKSNIDNFNIVRQCIDNIENENKHEQRVNKKRQEVYFGIIIFTIIILFLYVINIK</sequence>
<accession>A0A7Y3SZN7</accession>
<comment type="caution">
    <text evidence="3">The sequence shown here is derived from an EMBL/GenBank/DDBJ whole genome shotgun (WGS) entry which is preliminary data.</text>
</comment>
<feature type="transmembrane region" description="Helical" evidence="2">
    <location>
        <begin position="202"/>
        <end position="219"/>
    </location>
</feature>
<evidence type="ECO:0000313" key="3">
    <source>
        <dbReference type="EMBL" id="NNU78356.1"/>
    </source>
</evidence>
<name>A0A7Y3SZN7_9CLOT</name>
<dbReference type="RefSeq" id="WP_171298926.1">
    <property type="nucleotide sequence ID" value="NZ_CP087098.1"/>
</dbReference>
<reference evidence="3 4" key="1">
    <citation type="submission" date="2020-05" db="EMBL/GenBank/DDBJ databases">
        <title>Complete genome of Clostridium estertheticum subspecies estertheticum, isolated from Vacuum packed lamb meat from New Zealand imported to Switzerland.</title>
        <authorList>
            <person name="Wambui J."/>
            <person name="Stevens M.J.A."/>
            <person name="Stephan R."/>
        </authorList>
    </citation>
    <scope>NUCLEOTIDE SEQUENCE [LARGE SCALE GENOMIC DNA]</scope>
    <source>
        <strain evidence="3 4">CEST001</strain>
    </source>
</reference>
<keyword evidence="2" id="KW-1133">Transmembrane helix</keyword>
<keyword evidence="1" id="KW-0175">Coiled coil</keyword>